<accession>A0A377R3P4</accession>
<name>A0A377R3P4_9NEIS</name>
<sequence>MDIRPNLISYPVRSEINQIEPRLDIFWQDQLAAVFAALSPEERIQVTEQLLTPKEIFWDEDEEKFVYRPAVSAGDLAAGVQGIPQHLANLMRFLQDILYTLKELDDAGKIAELLENALDKIQAVQTENKPDWQRAKQRLHANFICAAAEVIRDKTDWVIPENRRNLNFPVIKTFINEVFLKQRLLGHLFRTLRNRQLAEMPHPLLNTFLCEEQKVRQLEIVRASKYLFAIAPTVETGLNPFGLRRFLQEDLLYSDDQFLLNGTAVNTALLANGDEEIQRRFRQQIAAIITIEGKVSRFIIDQMESLDKYHEEYLFPLLFQPFDANLVLDKAVAARLQEYEDMMEENILQPFKAIVRRASNQDELNYLQLGMRQLFGSIISVFKDFQTLPAIRGSELAEVFLGRLVAYTAFLEKRREDVFVRMDDDEWVAACNRAKQVAADFKNLAKESLPDYRDLQRKAEETAAKISENPSFFNKLFKTNEKTAAKLAEIKQKIRKTAAAVHDKLYRFANDEHPQQIVNLEFDEDLPAALSAGFHRYALPAGENGLTGLPLPVGLEESRAKFDLERFVRQFG</sequence>
<evidence type="ECO:0000313" key="1">
    <source>
        <dbReference type="EMBL" id="STR03407.1"/>
    </source>
</evidence>
<dbReference type="Proteomes" id="UP000254293">
    <property type="component" value="Unassembled WGS sequence"/>
</dbReference>
<proteinExistence type="predicted"/>
<protein>
    <submittedName>
        <fullName evidence="1">Uncharacterized protein</fullName>
    </submittedName>
</protein>
<dbReference type="RefSeq" id="WP_115309275.1">
    <property type="nucleotide sequence ID" value="NZ_UGJJ01000003.1"/>
</dbReference>
<evidence type="ECO:0000313" key="2">
    <source>
        <dbReference type="Proteomes" id="UP000254293"/>
    </source>
</evidence>
<dbReference type="OrthoDB" id="8609649at2"/>
<dbReference type="AlphaFoldDB" id="A0A377R3P4"/>
<gene>
    <name evidence="1" type="ORF">NCTC13336_02329</name>
</gene>
<keyword evidence="2" id="KW-1185">Reference proteome</keyword>
<organism evidence="1 2">
    <name type="scientific">Kingella potus</name>
    <dbReference type="NCBI Taxonomy" id="265175"/>
    <lineage>
        <taxon>Bacteria</taxon>
        <taxon>Pseudomonadati</taxon>
        <taxon>Pseudomonadota</taxon>
        <taxon>Betaproteobacteria</taxon>
        <taxon>Neisseriales</taxon>
        <taxon>Neisseriaceae</taxon>
        <taxon>Kingella</taxon>
    </lineage>
</organism>
<reference evidence="1 2" key="1">
    <citation type="submission" date="2018-06" db="EMBL/GenBank/DDBJ databases">
        <authorList>
            <consortium name="Pathogen Informatics"/>
            <person name="Doyle S."/>
        </authorList>
    </citation>
    <scope>NUCLEOTIDE SEQUENCE [LARGE SCALE GENOMIC DNA]</scope>
    <source>
        <strain evidence="1 2">NCTC13336</strain>
    </source>
</reference>
<dbReference type="EMBL" id="UGJJ01000003">
    <property type="protein sequence ID" value="STR03407.1"/>
    <property type="molecule type" value="Genomic_DNA"/>
</dbReference>